<dbReference type="SUPFAM" id="SSF53448">
    <property type="entry name" value="Nucleotide-diphospho-sugar transferases"/>
    <property type="match status" value="1"/>
</dbReference>
<dbReference type="PANTHER" id="PTHR22916">
    <property type="entry name" value="GLYCOSYLTRANSFERASE"/>
    <property type="match status" value="1"/>
</dbReference>
<dbReference type="CDD" id="cd06433">
    <property type="entry name" value="GT_2_WfgS_like"/>
    <property type="match status" value="1"/>
</dbReference>
<dbReference type="InterPro" id="IPR001173">
    <property type="entry name" value="Glyco_trans_2-like"/>
</dbReference>
<protein>
    <submittedName>
        <fullName evidence="2">Glycosyltransferase</fullName>
    </submittedName>
</protein>
<sequence length="294" mass="33136">MSSSVPNSNSEENEPNSSVLEVFSQANNRKNLDKGFILEGGTRIKNGQFKSVGPEECLVTIVTVVYNGEKYIEETILSVINQSYANVEYIIVDGGSTDGTLDLILKYEDRIDYWVSESDYGIYDAMNKGVVLSSGAWINFMNAGDVFSHTDVINEVFSEHNYSGSDFVYGNHVVVYPSGRERFAISGDTKNLWKGSQFCHQAVFSKSQYLKENMFDINCGLVADFKMFYKAQRSGAVFSHVDSTVCRYQAGGVSDLKRIDVLVGFWNIVDKKFKTNIYYLFRILLELIKERVKG</sequence>
<dbReference type="GO" id="GO:0016758">
    <property type="term" value="F:hexosyltransferase activity"/>
    <property type="evidence" value="ECO:0007669"/>
    <property type="project" value="UniProtKB-ARBA"/>
</dbReference>
<dbReference type="EMBL" id="CP031775">
    <property type="protein sequence ID" value="QDZ90401.2"/>
    <property type="molecule type" value="Genomic_DNA"/>
</dbReference>
<feature type="domain" description="Glycosyltransferase 2-like" evidence="1">
    <location>
        <begin position="60"/>
        <end position="185"/>
    </location>
</feature>
<evidence type="ECO:0000259" key="1">
    <source>
        <dbReference type="Pfam" id="PF00535"/>
    </source>
</evidence>
<dbReference type="Gene3D" id="3.90.550.10">
    <property type="entry name" value="Spore Coat Polysaccharide Biosynthesis Protein SpsA, Chain A"/>
    <property type="match status" value="1"/>
</dbReference>
<dbReference type="Proteomes" id="UP000321124">
    <property type="component" value="Chromosome"/>
</dbReference>
<reference evidence="2 3" key="1">
    <citation type="journal article" date="2019" name="Ecotoxicol. Environ. Saf.">
        <title>Microbial characterization of heavy metal resistant bacterial strains isolated from an electroplating wastewater treatment plant.</title>
        <authorList>
            <person name="Cai X."/>
            <person name="Zheng X."/>
            <person name="Zhang D."/>
            <person name="Iqbal W."/>
            <person name="Liu C."/>
            <person name="Yang B."/>
            <person name="Zhao X."/>
            <person name="Lu X."/>
            <person name="Mao Y."/>
        </authorList>
    </citation>
    <scope>NUCLEOTIDE SEQUENCE [LARGE SCALE GENOMIC DNA]</scope>
    <source>
        <strain evidence="2 3">Ni1-3</strain>
    </source>
</reference>
<dbReference type="Pfam" id="PF00535">
    <property type="entry name" value="Glycos_transf_2"/>
    <property type="match status" value="1"/>
</dbReference>
<evidence type="ECO:0000313" key="2">
    <source>
        <dbReference type="EMBL" id="QDZ90401.2"/>
    </source>
</evidence>
<dbReference type="RefSeq" id="WP_209000276.1">
    <property type="nucleotide sequence ID" value="NZ_CP031775.2"/>
</dbReference>
<gene>
    <name evidence="2" type="ORF">D0436_07900</name>
</gene>
<dbReference type="InterPro" id="IPR029044">
    <property type="entry name" value="Nucleotide-diphossugar_trans"/>
</dbReference>
<evidence type="ECO:0000313" key="3">
    <source>
        <dbReference type="Proteomes" id="UP000321124"/>
    </source>
</evidence>
<dbReference type="AlphaFoldDB" id="A0A5B8QWU8"/>
<organism evidence="2 3">
    <name type="scientific">Shewanella decolorationis</name>
    <dbReference type="NCBI Taxonomy" id="256839"/>
    <lineage>
        <taxon>Bacteria</taxon>
        <taxon>Pseudomonadati</taxon>
        <taxon>Pseudomonadota</taxon>
        <taxon>Gammaproteobacteria</taxon>
        <taxon>Alteromonadales</taxon>
        <taxon>Shewanellaceae</taxon>
        <taxon>Shewanella</taxon>
    </lineage>
</organism>
<dbReference type="PANTHER" id="PTHR22916:SF67">
    <property type="entry name" value="COLANIC ACID BIOSYNTHESIS GLYCOSYL TRANSFERASE WCAE-RELATED"/>
    <property type="match status" value="1"/>
</dbReference>
<name>A0A5B8QWU8_9GAMM</name>
<dbReference type="KEGG" id="sdeo:D0436_07900"/>
<keyword evidence="2" id="KW-0808">Transferase</keyword>
<proteinExistence type="predicted"/>
<accession>A0A5B8QWU8</accession>